<accession>A0A9D5D1F3</accession>
<dbReference type="InterPro" id="IPR055411">
    <property type="entry name" value="LRR_FXL15/At3g58940/PEG3-like"/>
</dbReference>
<dbReference type="AlphaFoldDB" id="A0A9D5D1F3"/>
<name>A0A9D5D1F3_9LILI</name>
<organism evidence="2 3">
    <name type="scientific">Dioscorea zingiberensis</name>
    <dbReference type="NCBI Taxonomy" id="325984"/>
    <lineage>
        <taxon>Eukaryota</taxon>
        <taxon>Viridiplantae</taxon>
        <taxon>Streptophyta</taxon>
        <taxon>Embryophyta</taxon>
        <taxon>Tracheophyta</taxon>
        <taxon>Spermatophyta</taxon>
        <taxon>Magnoliopsida</taxon>
        <taxon>Liliopsida</taxon>
        <taxon>Dioscoreales</taxon>
        <taxon>Dioscoreaceae</taxon>
        <taxon>Dioscorea</taxon>
    </lineage>
</organism>
<dbReference type="InterPro" id="IPR053772">
    <property type="entry name" value="At1g61320/At1g61330-like"/>
</dbReference>
<evidence type="ECO:0000313" key="2">
    <source>
        <dbReference type="EMBL" id="KAJ0983338.1"/>
    </source>
</evidence>
<dbReference type="Proteomes" id="UP001085076">
    <property type="component" value="Miscellaneous, Linkage group lg02"/>
</dbReference>
<gene>
    <name evidence="2" type="ORF">J5N97_011593</name>
</gene>
<dbReference type="Pfam" id="PF00646">
    <property type="entry name" value="F-box"/>
    <property type="match status" value="1"/>
</dbReference>
<dbReference type="SUPFAM" id="SSF52047">
    <property type="entry name" value="RNI-like"/>
    <property type="match status" value="1"/>
</dbReference>
<dbReference type="Pfam" id="PF24758">
    <property type="entry name" value="LRR_At5g56370"/>
    <property type="match status" value="1"/>
</dbReference>
<dbReference type="InterPro" id="IPR053781">
    <property type="entry name" value="F-box_AtFBL13-like"/>
</dbReference>
<keyword evidence="3" id="KW-1185">Reference proteome</keyword>
<protein>
    <recommendedName>
        <fullName evidence="1">F-box domain-containing protein</fullName>
    </recommendedName>
</protein>
<dbReference type="InterPro" id="IPR036047">
    <property type="entry name" value="F-box-like_dom_sf"/>
</dbReference>
<evidence type="ECO:0000259" key="1">
    <source>
        <dbReference type="PROSITE" id="PS50181"/>
    </source>
</evidence>
<dbReference type="InterPro" id="IPR032675">
    <property type="entry name" value="LRR_dom_sf"/>
</dbReference>
<dbReference type="OrthoDB" id="673865at2759"/>
<reference evidence="2" key="1">
    <citation type="submission" date="2021-03" db="EMBL/GenBank/DDBJ databases">
        <authorList>
            <person name="Li Z."/>
            <person name="Yang C."/>
        </authorList>
    </citation>
    <scope>NUCLEOTIDE SEQUENCE</scope>
    <source>
        <strain evidence="2">Dzin_1.0</strain>
        <tissue evidence="2">Leaf</tissue>
    </source>
</reference>
<dbReference type="SMART" id="SM00579">
    <property type="entry name" value="FBD"/>
    <property type="match status" value="1"/>
</dbReference>
<dbReference type="Gene3D" id="3.80.10.10">
    <property type="entry name" value="Ribonuclease Inhibitor"/>
    <property type="match status" value="1"/>
</dbReference>
<dbReference type="EMBL" id="JAGGNH010000002">
    <property type="protein sequence ID" value="KAJ0983338.1"/>
    <property type="molecule type" value="Genomic_DNA"/>
</dbReference>
<dbReference type="PROSITE" id="PS50181">
    <property type="entry name" value="FBOX"/>
    <property type="match status" value="1"/>
</dbReference>
<dbReference type="SUPFAM" id="SSF81383">
    <property type="entry name" value="F-box domain"/>
    <property type="match status" value="1"/>
</dbReference>
<dbReference type="Pfam" id="PF08387">
    <property type="entry name" value="FBD"/>
    <property type="match status" value="1"/>
</dbReference>
<evidence type="ECO:0000313" key="3">
    <source>
        <dbReference type="Proteomes" id="UP001085076"/>
    </source>
</evidence>
<reference evidence="2" key="2">
    <citation type="journal article" date="2022" name="Hortic Res">
        <title>The genome of Dioscorea zingiberensis sheds light on the biosynthesis, origin and evolution of the medicinally important diosgenin saponins.</title>
        <authorList>
            <person name="Li Y."/>
            <person name="Tan C."/>
            <person name="Li Z."/>
            <person name="Guo J."/>
            <person name="Li S."/>
            <person name="Chen X."/>
            <person name="Wang C."/>
            <person name="Dai X."/>
            <person name="Yang H."/>
            <person name="Song W."/>
            <person name="Hou L."/>
            <person name="Xu J."/>
            <person name="Tong Z."/>
            <person name="Xu A."/>
            <person name="Yuan X."/>
            <person name="Wang W."/>
            <person name="Yang Q."/>
            <person name="Chen L."/>
            <person name="Sun Z."/>
            <person name="Wang K."/>
            <person name="Pan B."/>
            <person name="Chen J."/>
            <person name="Bao Y."/>
            <person name="Liu F."/>
            <person name="Qi X."/>
            <person name="Gang D.R."/>
            <person name="Wen J."/>
            <person name="Li J."/>
        </authorList>
    </citation>
    <scope>NUCLEOTIDE SEQUENCE</scope>
    <source>
        <strain evidence="2">Dzin_1.0</strain>
    </source>
</reference>
<dbReference type="PANTHER" id="PTHR34145">
    <property type="entry name" value="OS02G0105600 PROTEIN"/>
    <property type="match status" value="1"/>
</dbReference>
<dbReference type="InterPro" id="IPR006566">
    <property type="entry name" value="FBD"/>
</dbReference>
<comment type="caution">
    <text evidence="2">The sequence shown here is derived from an EMBL/GenBank/DDBJ whole genome shotgun (WGS) entry which is preliminary data.</text>
</comment>
<dbReference type="CDD" id="cd22160">
    <property type="entry name" value="F-box_AtFBL13-like"/>
    <property type="match status" value="1"/>
</dbReference>
<feature type="domain" description="F-box" evidence="1">
    <location>
        <begin position="5"/>
        <end position="51"/>
    </location>
</feature>
<proteinExistence type="predicted"/>
<dbReference type="InterPro" id="IPR001810">
    <property type="entry name" value="F-box_dom"/>
</dbReference>
<dbReference type="PANTHER" id="PTHR34145:SF28">
    <property type="entry name" value="F-BOX DOMAIN-CONTAINING PROTEIN"/>
    <property type="match status" value="1"/>
</dbReference>
<sequence length="430" mass="49077">MGRGDDRISNMPDPILETILTMMPLKSAIRTGVLSRRWRSLWEHNLLSTTTLDFDEDFSTSQSPKEFVLNVNRYLHQLQHTSKKLDKFSVYFCPFDLFLPEIQRWISFAISKGVKELNLDLSQGFTDPRHGGFIDGRAPFRLPDCLFQCKSLTHLSLSRCDLLSSPLAFAHWSQLQSLSLKLVSLSQDGLHDLLNNSCKQLQSLTLNDSLSHQNVNLALAPDLRLKSLTMDIVISEENEQLFPIGFHNLQELQLIVDSMTDESLDGIYGFFRLCPCPFLERLFIQLSGRKEEDPVHVNHAIKAMQGPQYVDFNHLEVIKLTNFKGWGNEIRLLKFLLEKALVLESLIIVTAPLEKNKKPSERRGLAILRGQLSKLPKASSQAHIVLCESCEDDKRCQPLHADVNPEYYYLEDRFTLALSMKIGVDLEVLP</sequence>